<gene>
    <name evidence="11" type="ORF">A4X13_0g4608</name>
</gene>
<comment type="cofactor">
    <cofactor evidence="1">
        <name>FMN</name>
        <dbReference type="ChEBI" id="CHEBI:58210"/>
    </cofactor>
</comment>
<dbReference type="Pfam" id="PF10590">
    <property type="entry name" value="PNP_phzG_C"/>
    <property type="match status" value="1"/>
</dbReference>
<dbReference type="EMBL" id="LWDF02000311">
    <property type="protein sequence ID" value="KAE8250557.1"/>
    <property type="molecule type" value="Genomic_DNA"/>
</dbReference>
<dbReference type="Gene3D" id="2.30.110.10">
    <property type="entry name" value="Electron Transport, Fmn-binding Protein, Chain A"/>
    <property type="match status" value="1"/>
</dbReference>
<evidence type="ECO:0000313" key="11">
    <source>
        <dbReference type="EMBL" id="KAE8250557.1"/>
    </source>
</evidence>
<dbReference type="PANTHER" id="PTHR10851:SF0">
    <property type="entry name" value="PYRIDOXINE-5'-PHOSPHATE OXIDASE"/>
    <property type="match status" value="1"/>
</dbReference>
<name>A0A177T7T8_9BASI</name>
<dbReference type="Proteomes" id="UP000077521">
    <property type="component" value="Unassembled WGS sequence"/>
</dbReference>
<evidence type="ECO:0000256" key="1">
    <source>
        <dbReference type="ARBA" id="ARBA00001917"/>
    </source>
</evidence>
<evidence type="ECO:0000256" key="4">
    <source>
        <dbReference type="ARBA" id="ARBA00012801"/>
    </source>
</evidence>
<dbReference type="GO" id="GO:0008615">
    <property type="term" value="P:pyridoxine biosynthetic process"/>
    <property type="evidence" value="ECO:0007669"/>
    <property type="project" value="InterPro"/>
</dbReference>
<dbReference type="NCBIfam" id="TIGR00558">
    <property type="entry name" value="pdxH"/>
    <property type="match status" value="1"/>
</dbReference>
<dbReference type="UniPathway" id="UPA01068">
    <property type="reaction ID" value="UER00304"/>
</dbReference>
<dbReference type="InterPro" id="IPR012349">
    <property type="entry name" value="Split_barrel_FMN-bd"/>
</dbReference>
<evidence type="ECO:0000313" key="12">
    <source>
        <dbReference type="Proteomes" id="UP000077521"/>
    </source>
</evidence>
<dbReference type="PANTHER" id="PTHR10851">
    <property type="entry name" value="PYRIDOXINE-5-PHOSPHATE OXIDASE"/>
    <property type="match status" value="1"/>
</dbReference>
<dbReference type="PIRSF" id="PIRSF000190">
    <property type="entry name" value="Pyd_amn-ph_oxd"/>
    <property type="match status" value="1"/>
</dbReference>
<dbReference type="SUPFAM" id="SSF50475">
    <property type="entry name" value="FMN-binding split barrel"/>
    <property type="match status" value="1"/>
</dbReference>
<evidence type="ECO:0000256" key="2">
    <source>
        <dbReference type="ARBA" id="ARBA00004738"/>
    </source>
</evidence>
<proteinExistence type="inferred from homology"/>
<sequence>MSSANPSSAKAGQQILDKVTNHTQYHTEGLDRKDLKEDPLSQFHAWFQHARDAGIKEPEAMTVATVSLRPINNNNSNSESGADGNANTAQQFAAVPSSRIVLLKELDSRGFLFFTNYDSRKSAELLANPYASLTFYWEPIHRSVRVVGRAEQLEPERSDAYYASRPRGSQLGAWASPQSQPIETRELLEERVRAVEKEWEGKDVIQRPSNWGGWRIVPDEIEFWMGRESRLHDRFRYTRTAPDADTWKVDRLGP</sequence>
<keyword evidence="5" id="KW-0285">Flavoprotein</keyword>
<feature type="domain" description="Pyridoxine 5'-phosphate oxidase dimerisation C-terminal" evidence="10">
    <location>
        <begin position="211"/>
        <end position="254"/>
    </location>
</feature>
<accession>A0A177T7T8</accession>
<dbReference type="InterPro" id="IPR019576">
    <property type="entry name" value="Pyridoxamine_oxidase_dimer_C"/>
</dbReference>
<dbReference type="Pfam" id="PF01243">
    <property type="entry name" value="PNPOx_N"/>
    <property type="match status" value="1"/>
</dbReference>
<dbReference type="EC" id="1.4.3.5" evidence="4"/>
<dbReference type="GO" id="GO:0010181">
    <property type="term" value="F:FMN binding"/>
    <property type="evidence" value="ECO:0007669"/>
    <property type="project" value="InterPro"/>
</dbReference>
<evidence type="ECO:0000256" key="3">
    <source>
        <dbReference type="ARBA" id="ARBA00005037"/>
    </source>
</evidence>
<evidence type="ECO:0000256" key="5">
    <source>
        <dbReference type="ARBA" id="ARBA00022630"/>
    </source>
</evidence>
<reference evidence="11" key="2">
    <citation type="journal article" date="2019" name="IMA Fungus">
        <title>Genome sequencing and comparison of five Tilletia species to identify candidate genes for the detection of regulated species infecting wheat.</title>
        <authorList>
            <person name="Nguyen H.D.T."/>
            <person name="Sultana T."/>
            <person name="Kesanakurti P."/>
            <person name="Hambleton S."/>
        </authorList>
    </citation>
    <scope>NUCLEOTIDE SEQUENCE</scope>
    <source>
        <strain evidence="11">DAOMC 236416</strain>
    </source>
</reference>
<evidence type="ECO:0000259" key="10">
    <source>
        <dbReference type="Pfam" id="PF10590"/>
    </source>
</evidence>
<organism evidence="11 12">
    <name type="scientific">Tilletia indica</name>
    <dbReference type="NCBI Taxonomy" id="43049"/>
    <lineage>
        <taxon>Eukaryota</taxon>
        <taxon>Fungi</taxon>
        <taxon>Dikarya</taxon>
        <taxon>Basidiomycota</taxon>
        <taxon>Ustilaginomycotina</taxon>
        <taxon>Exobasidiomycetes</taxon>
        <taxon>Tilletiales</taxon>
        <taxon>Tilletiaceae</taxon>
        <taxon>Tilletia</taxon>
    </lineage>
</organism>
<dbReference type="GO" id="GO:0004733">
    <property type="term" value="F:pyridoxamine phosphate oxidase activity"/>
    <property type="evidence" value="ECO:0007669"/>
    <property type="project" value="UniProtKB-EC"/>
</dbReference>
<reference evidence="11" key="1">
    <citation type="submission" date="2016-04" db="EMBL/GenBank/DDBJ databases">
        <authorList>
            <person name="Nguyen H.D."/>
            <person name="Samba Siva P."/>
            <person name="Cullis J."/>
            <person name="Levesque C.A."/>
            <person name="Hambleton S."/>
        </authorList>
    </citation>
    <scope>NUCLEOTIDE SEQUENCE</scope>
    <source>
        <strain evidence="11">DAOMC 236416</strain>
    </source>
</reference>
<dbReference type="InterPro" id="IPR000659">
    <property type="entry name" value="Pyridox_Oxase"/>
</dbReference>
<feature type="compositionally biased region" description="Polar residues" evidence="8">
    <location>
        <begin position="1"/>
        <end position="11"/>
    </location>
</feature>
<dbReference type="InterPro" id="IPR019740">
    <property type="entry name" value="Pyridox_Oxase_CS"/>
</dbReference>
<comment type="pathway">
    <text evidence="2">Cofactor metabolism; pyridoxal 5'-phosphate salvage; pyridoxal 5'-phosphate from pyridoxamine 5'-phosphate: step 1/1.</text>
</comment>
<keyword evidence="7" id="KW-0560">Oxidoreductase</keyword>
<dbReference type="InterPro" id="IPR011576">
    <property type="entry name" value="Pyridox_Oxase_N"/>
</dbReference>
<evidence type="ECO:0000256" key="7">
    <source>
        <dbReference type="ARBA" id="ARBA00023002"/>
    </source>
</evidence>
<dbReference type="PROSITE" id="PS01064">
    <property type="entry name" value="PYRIDOX_OXIDASE"/>
    <property type="match status" value="1"/>
</dbReference>
<keyword evidence="12" id="KW-1185">Reference proteome</keyword>
<evidence type="ECO:0000256" key="8">
    <source>
        <dbReference type="SAM" id="MobiDB-lite"/>
    </source>
</evidence>
<dbReference type="HAMAP" id="MF_01629">
    <property type="entry name" value="PdxH"/>
    <property type="match status" value="1"/>
</dbReference>
<feature type="region of interest" description="Disordered" evidence="8">
    <location>
        <begin position="1"/>
        <end position="34"/>
    </location>
</feature>
<dbReference type="NCBIfam" id="NF004231">
    <property type="entry name" value="PRK05679.1"/>
    <property type="match status" value="1"/>
</dbReference>
<feature type="domain" description="Pyridoxamine 5'-phosphate oxidase N-terminal" evidence="9">
    <location>
        <begin position="52"/>
        <end position="196"/>
    </location>
</feature>
<comment type="pathway">
    <text evidence="3">Cofactor metabolism; pyridoxal 5'-phosphate salvage; pyridoxal 5'-phosphate from pyridoxine 5'-phosphate: step 1/1.</text>
</comment>
<evidence type="ECO:0000256" key="6">
    <source>
        <dbReference type="ARBA" id="ARBA00022643"/>
    </source>
</evidence>
<dbReference type="AlphaFoldDB" id="A0A177T7T8"/>
<protein>
    <recommendedName>
        <fullName evidence="4">pyridoxal 5'-phosphate synthase</fullName>
        <ecNumber evidence="4">1.4.3.5</ecNumber>
    </recommendedName>
</protein>
<evidence type="ECO:0000259" key="9">
    <source>
        <dbReference type="Pfam" id="PF01243"/>
    </source>
</evidence>
<comment type="caution">
    <text evidence="11">The sequence shown here is derived from an EMBL/GenBank/DDBJ whole genome shotgun (WGS) entry which is preliminary data.</text>
</comment>
<keyword evidence="6" id="KW-0288">FMN</keyword>